<protein>
    <submittedName>
        <fullName evidence="2">Expressed protein</fullName>
    </submittedName>
</protein>
<keyword evidence="3" id="KW-1185">Reference proteome</keyword>
<feature type="compositionally biased region" description="Basic residues" evidence="1">
    <location>
        <begin position="102"/>
        <end position="117"/>
    </location>
</feature>
<dbReference type="RefSeq" id="XP_024513570.1">
    <property type="nucleotide sequence ID" value="XM_024657824.1"/>
</dbReference>
<feature type="region of interest" description="Disordered" evidence="1">
    <location>
        <begin position="204"/>
        <end position="303"/>
    </location>
</feature>
<dbReference type="VEuPathDB" id="FungiDB:CNI02180"/>
<sequence>MTHGRNSSLYSIKGHSSTPSTDHLMVPVRADTATERHRRESIDTISRERMQLQHAPMNAHQHLESPQERHNRRRKLSSTETVYPSSDAAKKALQSQRAANPNHRRVPTPHTSRRSRSHERMIQKMSSDRSIRSRVSFDSTRSRGTRSNLEYESDDGYSTGIDDSSLGIINGIGPTGEPVEVIGLGKKKPKHRVFQANMLKPALRSSTKLASRSTVNETNSGTSWGERSDKPLPSRPVSYVGPVMGSLSSLRDDTRNNTGSRSRHPSHEANPINYHSERRSDPPTKTHNPRALTHARSSSQPTGLGLRSLFSNISLTNQSPSTFTLLSSRHSFITPAENLLDYLRLAKIPSWDRWPGRGAKNGFWIIGTRKGWGEMSWEWHRRLEETERARNTRVLVSWEQKTEWQRDIIDFQAENVPAYPIDMTNRWGAQIFALSADGYDTLEFFDQSVHESEDNGLLSWLTGALLQTAVSTLHMLRYSSQNFTFHLIPSPRPPHLPPMSTSRSKHFLWDGFGSMVLVNKNDDRDRSMLIEVRPPSVLDLSAIKEFEKTRGGEGWCPYDKETWIGDAGQANLLQAQVYDSCVQNQVYFFAVTNLRYWVFGQFNAGYTSCTVGPAIDRKSREPSLMQCLTAWVIRSVDERPKAQHSERRPTTPTTSHPSRTPRFHQSLRPMDTHAPPYTEGSRRRKKRLQSLPINNCYDDFSPGNPPNYFVGSMQQGMNMMPGYYDQPLGLGQVANVPYPQPSSAPSMTYSTGWGQRPFSPNVGVQMPYNSGLSWYGGGISWPGMG</sequence>
<reference evidence="2 3" key="1">
    <citation type="journal article" date="2005" name="Science">
        <title>The genome of the basidiomycetous yeast and human pathogen Cryptococcus neoformans.</title>
        <authorList>
            <person name="Loftus B.J."/>
            <person name="Fung E."/>
            <person name="Roncaglia P."/>
            <person name="Rowley D."/>
            <person name="Amedeo P."/>
            <person name="Bruno D."/>
            <person name="Vamathevan J."/>
            <person name="Miranda M."/>
            <person name="Anderson I.J."/>
            <person name="Fraser J.A."/>
            <person name="Allen J.E."/>
            <person name="Bosdet I.E."/>
            <person name="Brent M.R."/>
            <person name="Chiu R."/>
            <person name="Doering T.L."/>
            <person name="Donlin M.J."/>
            <person name="D'Souza C.A."/>
            <person name="Fox D.S."/>
            <person name="Grinberg V."/>
            <person name="Fu J."/>
            <person name="Fukushima M."/>
            <person name="Haas B.J."/>
            <person name="Huang J.C."/>
            <person name="Janbon G."/>
            <person name="Jones S.J."/>
            <person name="Koo H.L."/>
            <person name="Krzywinski M.I."/>
            <person name="Kwon-Chung J.K."/>
            <person name="Lengeler K.B."/>
            <person name="Maiti R."/>
            <person name="Marra M.A."/>
            <person name="Marra R.E."/>
            <person name="Mathewson C.A."/>
            <person name="Mitchell T.G."/>
            <person name="Pertea M."/>
            <person name="Riggs F.R."/>
            <person name="Salzberg S.L."/>
            <person name="Schein J.E."/>
            <person name="Shvartsbeyn A."/>
            <person name="Shin H."/>
            <person name="Shumway M."/>
            <person name="Specht C.A."/>
            <person name="Suh B.B."/>
            <person name="Tenney A."/>
            <person name="Utterback T.R."/>
            <person name="Wickes B.L."/>
            <person name="Wortman J.R."/>
            <person name="Wye N.H."/>
            <person name="Kronstad J.W."/>
            <person name="Lodge J.K."/>
            <person name="Heitman J."/>
            <person name="Davis R.W."/>
            <person name="Fraser C.M."/>
            <person name="Hyman R.W."/>
        </authorList>
    </citation>
    <scope>NUCLEOTIDE SEQUENCE [LARGE SCALE GENOMIC DNA]</scope>
    <source>
        <strain evidence="3">JEC21 / ATCC MYA-565</strain>
    </source>
</reference>
<organism evidence="2 3">
    <name type="scientific">Cryptococcus deneoformans (strain JEC21 / ATCC MYA-565)</name>
    <name type="common">Cryptococcus neoformans var. neoformans serotype D</name>
    <dbReference type="NCBI Taxonomy" id="214684"/>
    <lineage>
        <taxon>Eukaryota</taxon>
        <taxon>Fungi</taxon>
        <taxon>Dikarya</taxon>
        <taxon>Basidiomycota</taxon>
        <taxon>Agaricomycotina</taxon>
        <taxon>Tremellomycetes</taxon>
        <taxon>Tremellales</taxon>
        <taxon>Cryptococcaceae</taxon>
        <taxon>Cryptococcus</taxon>
        <taxon>Cryptococcus neoformans species complex</taxon>
    </lineage>
</organism>
<feature type="compositionally biased region" description="Basic and acidic residues" evidence="1">
    <location>
        <begin position="638"/>
        <end position="649"/>
    </location>
</feature>
<feature type="compositionally biased region" description="Basic and acidic residues" evidence="1">
    <location>
        <begin position="275"/>
        <end position="284"/>
    </location>
</feature>
<dbReference type="KEGG" id="cne:CNI02180"/>
<feature type="region of interest" description="Disordered" evidence="1">
    <location>
        <begin position="58"/>
        <end position="156"/>
    </location>
</feature>
<dbReference type="InParanoid" id="Q5KBL0"/>
<dbReference type="HOGENOM" id="CLU_550961_0_0_1"/>
<dbReference type="AlphaFoldDB" id="Q5KBL0"/>
<accession>Q5KBL0</accession>
<dbReference type="EMBL" id="AE017349">
    <property type="protein sequence ID" value="AAW45688.2"/>
    <property type="molecule type" value="Genomic_DNA"/>
</dbReference>
<evidence type="ECO:0000256" key="1">
    <source>
        <dbReference type="SAM" id="MobiDB-lite"/>
    </source>
</evidence>
<evidence type="ECO:0000313" key="3">
    <source>
        <dbReference type="Proteomes" id="UP000002149"/>
    </source>
</evidence>
<feature type="compositionally biased region" description="Basic and acidic residues" evidence="1">
    <location>
        <begin position="32"/>
        <end position="41"/>
    </location>
</feature>
<dbReference type="OrthoDB" id="2563678at2759"/>
<feature type="compositionally biased region" description="Basic and acidic residues" evidence="1">
    <location>
        <begin position="118"/>
        <end position="131"/>
    </location>
</feature>
<evidence type="ECO:0000313" key="2">
    <source>
        <dbReference type="EMBL" id="AAW45688.2"/>
    </source>
</evidence>
<feature type="compositionally biased region" description="Polar residues" evidence="1">
    <location>
        <begin position="1"/>
        <end position="21"/>
    </location>
</feature>
<dbReference type="eggNOG" id="ENOG502SX6R">
    <property type="taxonomic scope" value="Eukaryota"/>
</dbReference>
<dbReference type="GeneID" id="3259755"/>
<dbReference type="Proteomes" id="UP000002149">
    <property type="component" value="Chromosome 9"/>
</dbReference>
<feature type="compositionally biased region" description="Low complexity" evidence="1">
    <location>
        <begin position="650"/>
        <end position="660"/>
    </location>
</feature>
<name>Q5KBL0_CRYD1</name>
<feature type="region of interest" description="Disordered" evidence="1">
    <location>
        <begin position="638"/>
        <end position="685"/>
    </location>
</feature>
<feature type="region of interest" description="Disordered" evidence="1">
    <location>
        <begin position="1"/>
        <end position="41"/>
    </location>
</feature>
<feature type="compositionally biased region" description="Polar residues" evidence="1">
    <location>
        <begin position="204"/>
        <end position="225"/>
    </location>
</feature>
<gene>
    <name evidence="2" type="ordered locus">CNI02180</name>
</gene>
<proteinExistence type="predicted"/>
<dbReference type="PaxDb" id="214684-Q5KBL0"/>